<feature type="compositionally biased region" description="Basic and acidic residues" evidence="8">
    <location>
        <begin position="236"/>
        <end position="251"/>
    </location>
</feature>
<keyword evidence="10" id="KW-1185">Reference proteome</keyword>
<evidence type="ECO:0000256" key="1">
    <source>
        <dbReference type="ARBA" id="ARBA00004604"/>
    </source>
</evidence>
<dbReference type="GO" id="GO:0030490">
    <property type="term" value="P:maturation of SSU-rRNA"/>
    <property type="evidence" value="ECO:0007669"/>
    <property type="project" value="TreeGrafter"/>
</dbReference>
<dbReference type="Proteomes" id="UP000252519">
    <property type="component" value="Unassembled WGS sequence"/>
</dbReference>
<keyword evidence="4" id="KW-0698">rRNA processing</keyword>
<evidence type="ECO:0000313" key="10">
    <source>
        <dbReference type="Proteomes" id="UP000252519"/>
    </source>
</evidence>
<keyword evidence="7" id="KW-0175">Coiled coil</keyword>
<name>A0A368FPH9_ANCCA</name>
<comment type="caution">
    <text evidence="9">The sequence shown here is derived from an EMBL/GenBank/DDBJ whole genome shotgun (WGS) entry which is preliminary data.</text>
</comment>
<dbReference type="STRING" id="29170.A0A368FPH9"/>
<evidence type="ECO:0008006" key="11">
    <source>
        <dbReference type="Google" id="ProtNLM"/>
    </source>
</evidence>
<gene>
    <name evidence="9" type="ORF">ANCCAN_22111</name>
</gene>
<comment type="subcellular location">
    <subcellularLocation>
        <location evidence="1">Nucleus</location>
        <location evidence="1">Nucleolus</location>
    </subcellularLocation>
</comment>
<dbReference type="GO" id="GO:0030692">
    <property type="term" value="C:Noc4p-Nop14p complex"/>
    <property type="evidence" value="ECO:0007669"/>
    <property type="project" value="TreeGrafter"/>
</dbReference>
<organism evidence="9 10">
    <name type="scientific">Ancylostoma caninum</name>
    <name type="common">Dog hookworm</name>
    <dbReference type="NCBI Taxonomy" id="29170"/>
    <lineage>
        <taxon>Eukaryota</taxon>
        <taxon>Metazoa</taxon>
        <taxon>Ecdysozoa</taxon>
        <taxon>Nematoda</taxon>
        <taxon>Chromadorea</taxon>
        <taxon>Rhabditida</taxon>
        <taxon>Rhabditina</taxon>
        <taxon>Rhabditomorpha</taxon>
        <taxon>Strongyloidea</taxon>
        <taxon>Ancylostomatidae</taxon>
        <taxon>Ancylostomatinae</taxon>
        <taxon>Ancylostoma</taxon>
    </lineage>
</organism>
<evidence type="ECO:0000313" key="9">
    <source>
        <dbReference type="EMBL" id="RCN32097.1"/>
    </source>
</evidence>
<protein>
    <recommendedName>
        <fullName evidence="11">Nop14-like family protein</fullName>
    </recommendedName>
</protein>
<proteinExistence type="inferred from homology"/>
<dbReference type="Pfam" id="PF04147">
    <property type="entry name" value="Nop14"/>
    <property type="match status" value="1"/>
</dbReference>
<feature type="coiled-coil region" evidence="7">
    <location>
        <begin position="127"/>
        <end position="161"/>
    </location>
</feature>
<feature type="region of interest" description="Disordered" evidence="8">
    <location>
        <begin position="236"/>
        <end position="258"/>
    </location>
</feature>
<comment type="function">
    <text evidence="6">Involved in nucleolar processing of pre-18S ribosomal RNA. Has a role in the nuclear export of 40S pre-ribosomal subunit to the cytoplasm.</text>
</comment>
<dbReference type="EMBL" id="JOJR01001158">
    <property type="protein sequence ID" value="RCN32097.1"/>
    <property type="molecule type" value="Genomic_DNA"/>
</dbReference>
<evidence type="ECO:0000256" key="2">
    <source>
        <dbReference type="ARBA" id="ARBA00007466"/>
    </source>
</evidence>
<evidence type="ECO:0000256" key="8">
    <source>
        <dbReference type="SAM" id="MobiDB-lite"/>
    </source>
</evidence>
<evidence type="ECO:0000256" key="6">
    <source>
        <dbReference type="ARBA" id="ARBA00024695"/>
    </source>
</evidence>
<accession>A0A368FPH9</accession>
<keyword evidence="3" id="KW-0690">Ribosome biogenesis</keyword>
<dbReference type="AlphaFoldDB" id="A0A368FPH9"/>
<dbReference type="PANTHER" id="PTHR23183:SF0">
    <property type="entry name" value="NUCLEOLAR PROTEIN 14"/>
    <property type="match status" value="1"/>
</dbReference>
<dbReference type="GO" id="GO:0032040">
    <property type="term" value="C:small-subunit processome"/>
    <property type="evidence" value="ECO:0007669"/>
    <property type="project" value="InterPro"/>
</dbReference>
<evidence type="ECO:0000256" key="7">
    <source>
        <dbReference type="SAM" id="Coils"/>
    </source>
</evidence>
<keyword evidence="5" id="KW-0539">Nucleus</keyword>
<reference evidence="9 10" key="1">
    <citation type="submission" date="2014-10" db="EMBL/GenBank/DDBJ databases">
        <title>Draft genome of the hookworm Ancylostoma caninum.</title>
        <authorList>
            <person name="Mitreva M."/>
        </authorList>
    </citation>
    <scope>NUCLEOTIDE SEQUENCE [LARGE SCALE GENOMIC DNA]</scope>
    <source>
        <strain evidence="9 10">Baltimore</strain>
    </source>
</reference>
<evidence type="ECO:0000256" key="4">
    <source>
        <dbReference type="ARBA" id="ARBA00022552"/>
    </source>
</evidence>
<sequence>QREKTIGVEHDRIGKVNKIIDRRIGEKNQSITSEEKASLRFTAERVKHLKKGSKFNLTDDNDDYQDMLTHGGKALTTIQKYDKTLASDDEDDVGNIGADVVKVAHFGGGDLDSATNGGEKPTRKDIIADLIARTKQARENKQNAKDDMETATEELDAKYLKILDKVKNAFRPTGATKAEKVERDDYDKLAISLKIDADARATPAERTKTAEELAMEEKLHLEELESLRLARMNAEKNKCGHLSVDAEDRKDGSKKKRKTDGFEVRFDSSGALVDKDKVERVTKKKVAIDSDDELTDEEFEDENEEELDDLLEGDAESGSKADIDDGEEESAREDLEVPFVFEMPRSFKALVGLLEKYPSHKMEVVLERLIKCHHPGLAEGNKKLLSQLFLYLLRFFDDCSLSSPTEESVKILGTLTRTLYSLLKFDVEFSVRCVRALIRQNWKKRMNSPKSPTSFSLIALLRLIASLFPVSDRWHPVCSPAMALAAVTLAKCHIQNLNILAQQILLVTVVADYVEESKRFIPEAVAFCHGALLMAVENEENERAPSTAFPISLPHRRMLYITEGYA</sequence>
<evidence type="ECO:0000256" key="5">
    <source>
        <dbReference type="ARBA" id="ARBA00023242"/>
    </source>
</evidence>
<comment type="similarity">
    <text evidence="2">Belongs to the NOP14 family.</text>
</comment>
<dbReference type="OrthoDB" id="284275at2759"/>
<dbReference type="PANTHER" id="PTHR23183">
    <property type="entry name" value="NOP14"/>
    <property type="match status" value="1"/>
</dbReference>
<feature type="region of interest" description="Disordered" evidence="8">
    <location>
        <begin position="291"/>
        <end position="332"/>
    </location>
</feature>
<feature type="compositionally biased region" description="Acidic residues" evidence="8">
    <location>
        <begin position="291"/>
        <end position="315"/>
    </location>
</feature>
<feature type="non-terminal residue" evidence="9">
    <location>
        <position position="1"/>
    </location>
</feature>
<evidence type="ECO:0000256" key="3">
    <source>
        <dbReference type="ARBA" id="ARBA00022517"/>
    </source>
</evidence>
<dbReference type="InterPro" id="IPR007276">
    <property type="entry name" value="Nop14"/>
</dbReference>